<dbReference type="PANTHER" id="PTHR11691:SF73">
    <property type="entry name" value="INTERFERON BETA"/>
    <property type="match status" value="1"/>
</dbReference>
<evidence type="ECO:0000256" key="2">
    <source>
        <dbReference type="ARBA" id="ARBA00011033"/>
    </source>
</evidence>
<dbReference type="AlphaFoldDB" id="A0A4W4FD28"/>
<keyword evidence="6" id="KW-0051">Antiviral defense</keyword>
<evidence type="ECO:0000256" key="3">
    <source>
        <dbReference type="ARBA" id="ARBA00022514"/>
    </source>
</evidence>
<dbReference type="Ensembl" id="ENSEEET00000022901.2">
    <property type="protein sequence ID" value="ENSEEEP00000022651.2"/>
    <property type="gene ID" value="ENSEEEG00000010999.2"/>
</dbReference>
<evidence type="ECO:0000256" key="5">
    <source>
        <dbReference type="ARBA" id="ARBA00022729"/>
    </source>
</evidence>
<protein>
    <submittedName>
        <fullName evidence="9">Uncharacterized protein</fullName>
    </submittedName>
</protein>
<evidence type="ECO:0000313" key="9">
    <source>
        <dbReference type="Ensembl" id="ENSEEEP00000022651.2"/>
    </source>
</evidence>
<keyword evidence="5 8" id="KW-0732">Signal</keyword>
<keyword evidence="4" id="KW-0964">Secreted</keyword>
<reference evidence="9" key="5">
    <citation type="submission" date="2025-09" db="UniProtKB">
        <authorList>
            <consortium name="Ensembl"/>
        </authorList>
    </citation>
    <scope>IDENTIFICATION</scope>
</reference>
<reference evidence="10" key="1">
    <citation type="journal article" date="2014" name="Science">
        <title>Nonhuman genetics. Genomic basis for the convergent evolution of electric organs.</title>
        <authorList>
            <person name="Gallant J.R."/>
            <person name="Traeger L.L."/>
            <person name="Volkening J.D."/>
            <person name="Moffett H."/>
            <person name="Chen P.H."/>
            <person name="Novina C.D."/>
            <person name="Phillips G.N.Jr."/>
            <person name="Anand R."/>
            <person name="Wells G.B."/>
            <person name="Pinch M."/>
            <person name="Guth R."/>
            <person name="Unguez G.A."/>
            <person name="Albert J.S."/>
            <person name="Zakon H.H."/>
            <person name="Samanta M.P."/>
            <person name="Sussman M.R."/>
        </authorList>
    </citation>
    <scope>NUCLEOTIDE SEQUENCE [LARGE SCALE GENOMIC DNA]</scope>
</reference>
<proteinExistence type="inferred from homology"/>
<dbReference type="OMA" id="LMSHECA"/>
<dbReference type="PANTHER" id="PTHR11691">
    <property type="entry name" value="TYPE I INTERFERON"/>
    <property type="match status" value="1"/>
</dbReference>
<keyword evidence="7" id="KW-1015">Disulfide bond</keyword>
<dbReference type="Gene3D" id="1.20.1250.10">
    <property type="match status" value="1"/>
</dbReference>
<dbReference type="GeneTree" id="ENSGT01120000274254"/>
<accession>A0A4W4FD28</accession>
<name>A0A4W4FD28_ELEEL</name>
<gene>
    <name evidence="9" type="primary">LOC118241153</name>
</gene>
<evidence type="ECO:0000313" key="10">
    <source>
        <dbReference type="Proteomes" id="UP000314983"/>
    </source>
</evidence>
<feature type="chain" id="PRO_5044265227" evidence="8">
    <location>
        <begin position="20"/>
        <end position="177"/>
    </location>
</feature>
<dbReference type="Proteomes" id="UP000314983">
    <property type="component" value="Chromosome 4"/>
</dbReference>
<reference evidence="10" key="2">
    <citation type="journal article" date="2017" name="Sci. Adv.">
        <title>A tail of two voltages: Proteomic comparison of the three electric organs of the electric eel.</title>
        <authorList>
            <person name="Traeger L.L."/>
            <person name="Sabat G."/>
            <person name="Barrett-Wilt G.A."/>
            <person name="Wells G.B."/>
            <person name="Sussman M.R."/>
        </authorList>
    </citation>
    <scope>NUCLEOTIDE SEQUENCE [LARGE SCALE GENOMIC DNA]</scope>
</reference>
<evidence type="ECO:0000256" key="4">
    <source>
        <dbReference type="ARBA" id="ARBA00022525"/>
    </source>
</evidence>
<evidence type="ECO:0000256" key="6">
    <source>
        <dbReference type="ARBA" id="ARBA00023118"/>
    </source>
</evidence>
<dbReference type="GO" id="GO:0005126">
    <property type="term" value="F:cytokine receptor binding"/>
    <property type="evidence" value="ECO:0007669"/>
    <property type="project" value="InterPro"/>
</dbReference>
<dbReference type="SUPFAM" id="SSF47266">
    <property type="entry name" value="4-helical cytokines"/>
    <property type="match status" value="1"/>
</dbReference>
<dbReference type="InterPro" id="IPR000471">
    <property type="entry name" value="Interferon_alpha/beta/delta"/>
</dbReference>
<dbReference type="InterPro" id="IPR009079">
    <property type="entry name" value="4_helix_cytokine-like_core"/>
</dbReference>
<comment type="subcellular location">
    <subcellularLocation>
        <location evidence="1">Secreted</location>
    </subcellularLocation>
</comment>
<keyword evidence="3" id="KW-0202">Cytokine</keyword>
<sequence>MDALKLLTVVFAMFSVLDAAAVPCKWAQYRLKYLTEESIELLDPMPLKCLEKREELEVGFPEDAFQENIDIAVVALKTLRGVGRVFKNDQTSVTWNLEKLRLFKHIVSSRLIENLQKCVSQLSTTSNTQITWHVLMNCKMCFFFFFLKELSECAWEIAREEVKRSLVKFHEVLMSRS</sequence>
<evidence type="ECO:0000256" key="8">
    <source>
        <dbReference type="SAM" id="SignalP"/>
    </source>
</evidence>
<keyword evidence="10" id="KW-1185">Reference proteome</keyword>
<reference evidence="9" key="3">
    <citation type="submission" date="2020-05" db="EMBL/GenBank/DDBJ databases">
        <title>Electrophorus electricus (electric eel) genome, fEleEle1, primary haplotype.</title>
        <authorList>
            <person name="Myers G."/>
            <person name="Meyer A."/>
            <person name="Fedrigo O."/>
            <person name="Formenti G."/>
            <person name="Rhie A."/>
            <person name="Tracey A."/>
            <person name="Sims Y."/>
            <person name="Jarvis E.D."/>
        </authorList>
    </citation>
    <scope>NUCLEOTIDE SEQUENCE [LARGE SCALE GENOMIC DNA]</scope>
</reference>
<dbReference type="Pfam" id="PF00143">
    <property type="entry name" value="Interferon"/>
    <property type="match status" value="1"/>
</dbReference>
<feature type="signal peptide" evidence="8">
    <location>
        <begin position="1"/>
        <end position="19"/>
    </location>
</feature>
<reference evidence="9" key="4">
    <citation type="submission" date="2025-08" db="UniProtKB">
        <authorList>
            <consortium name="Ensembl"/>
        </authorList>
    </citation>
    <scope>IDENTIFICATION</scope>
</reference>
<dbReference type="GO" id="GO:0006955">
    <property type="term" value="P:immune response"/>
    <property type="evidence" value="ECO:0007669"/>
    <property type="project" value="UniProtKB-ARBA"/>
</dbReference>
<evidence type="ECO:0000256" key="7">
    <source>
        <dbReference type="ARBA" id="ARBA00023157"/>
    </source>
</evidence>
<organism evidence="9 10">
    <name type="scientific">Electrophorus electricus</name>
    <name type="common">Electric eel</name>
    <name type="synonym">Gymnotus electricus</name>
    <dbReference type="NCBI Taxonomy" id="8005"/>
    <lineage>
        <taxon>Eukaryota</taxon>
        <taxon>Metazoa</taxon>
        <taxon>Chordata</taxon>
        <taxon>Craniata</taxon>
        <taxon>Vertebrata</taxon>
        <taxon>Euteleostomi</taxon>
        <taxon>Actinopterygii</taxon>
        <taxon>Neopterygii</taxon>
        <taxon>Teleostei</taxon>
        <taxon>Ostariophysi</taxon>
        <taxon>Gymnotiformes</taxon>
        <taxon>Gymnotoidei</taxon>
        <taxon>Gymnotidae</taxon>
        <taxon>Electrophorus</taxon>
    </lineage>
</organism>
<dbReference type="GO" id="GO:0005615">
    <property type="term" value="C:extracellular space"/>
    <property type="evidence" value="ECO:0007669"/>
    <property type="project" value="UniProtKB-KW"/>
</dbReference>
<dbReference type="GO" id="GO:0051607">
    <property type="term" value="P:defense response to virus"/>
    <property type="evidence" value="ECO:0007669"/>
    <property type="project" value="UniProtKB-KW"/>
</dbReference>
<comment type="similarity">
    <text evidence="2">Belongs to the alpha/beta interferon family.</text>
</comment>
<dbReference type="GO" id="GO:0005125">
    <property type="term" value="F:cytokine activity"/>
    <property type="evidence" value="ECO:0007669"/>
    <property type="project" value="UniProtKB-KW"/>
</dbReference>
<dbReference type="STRING" id="8005.ENSEEEP00000022651"/>
<evidence type="ECO:0000256" key="1">
    <source>
        <dbReference type="ARBA" id="ARBA00004613"/>
    </source>
</evidence>